<proteinExistence type="predicted"/>
<feature type="repeat" description="PPR" evidence="2">
    <location>
        <begin position="267"/>
        <end position="301"/>
    </location>
</feature>
<feature type="repeat" description="PPR" evidence="2">
    <location>
        <begin position="570"/>
        <end position="604"/>
    </location>
</feature>
<organism evidence="3 4">
    <name type="scientific">Trapa incisa</name>
    <dbReference type="NCBI Taxonomy" id="236973"/>
    <lineage>
        <taxon>Eukaryota</taxon>
        <taxon>Viridiplantae</taxon>
        <taxon>Streptophyta</taxon>
        <taxon>Embryophyta</taxon>
        <taxon>Tracheophyta</taxon>
        <taxon>Spermatophyta</taxon>
        <taxon>Magnoliopsida</taxon>
        <taxon>eudicotyledons</taxon>
        <taxon>Gunneridae</taxon>
        <taxon>Pentapetalae</taxon>
        <taxon>rosids</taxon>
        <taxon>malvids</taxon>
        <taxon>Myrtales</taxon>
        <taxon>Lythraceae</taxon>
        <taxon>Trapa</taxon>
    </lineage>
</organism>
<evidence type="ECO:0000313" key="3">
    <source>
        <dbReference type="EMBL" id="KAK4745196.1"/>
    </source>
</evidence>
<dbReference type="InterPro" id="IPR046960">
    <property type="entry name" value="PPR_At4g14850-like_plant"/>
</dbReference>
<evidence type="ECO:0000256" key="2">
    <source>
        <dbReference type="PROSITE-ProRule" id="PRU00708"/>
    </source>
</evidence>
<gene>
    <name evidence="3" type="ORF">SAY87_011508</name>
</gene>
<feature type="repeat" description="PPR" evidence="2">
    <location>
        <begin position="368"/>
        <end position="402"/>
    </location>
</feature>
<dbReference type="AlphaFoldDB" id="A0AAN7GG61"/>
<accession>A0AAN7GG61</accession>
<dbReference type="InterPro" id="IPR002885">
    <property type="entry name" value="PPR_rpt"/>
</dbReference>
<dbReference type="NCBIfam" id="TIGR00756">
    <property type="entry name" value="PPR"/>
    <property type="match status" value="5"/>
</dbReference>
<feature type="repeat" description="PPR" evidence="2">
    <location>
        <begin position="539"/>
        <end position="569"/>
    </location>
</feature>
<keyword evidence="4" id="KW-1185">Reference proteome</keyword>
<feature type="repeat" description="PPR" evidence="2">
    <location>
        <begin position="469"/>
        <end position="503"/>
    </location>
</feature>
<dbReference type="FunFam" id="1.25.40.10:FF:000436">
    <property type="entry name" value="Pentatricopeptide repeat-containing protein At5g39350 family"/>
    <property type="match status" value="1"/>
</dbReference>
<comment type="caution">
    <text evidence="3">The sequence shown here is derived from an EMBL/GenBank/DDBJ whole genome shotgun (WGS) entry which is preliminary data.</text>
</comment>
<keyword evidence="1" id="KW-0677">Repeat</keyword>
<dbReference type="FunFam" id="1.25.40.10:FF:000227">
    <property type="entry name" value="Pentatricopeptide repeat-containing protein At3g13880"/>
    <property type="match status" value="1"/>
</dbReference>
<dbReference type="EMBL" id="JAXIOK010000022">
    <property type="protein sequence ID" value="KAK4745196.1"/>
    <property type="molecule type" value="Genomic_DNA"/>
</dbReference>
<dbReference type="FunFam" id="1.25.40.10:FF:000730">
    <property type="entry name" value="Pentatricopeptide repeat-containing protein, chloroplastic"/>
    <property type="match status" value="1"/>
</dbReference>
<dbReference type="FunFam" id="1.25.40.10:FF:000285">
    <property type="entry name" value="Pentatricopeptide repeat-containing protein, chloroplastic"/>
    <property type="match status" value="1"/>
</dbReference>
<dbReference type="Pfam" id="PF01535">
    <property type="entry name" value="PPR"/>
    <property type="match status" value="5"/>
</dbReference>
<dbReference type="GO" id="GO:0003723">
    <property type="term" value="F:RNA binding"/>
    <property type="evidence" value="ECO:0007669"/>
    <property type="project" value="InterPro"/>
</dbReference>
<evidence type="ECO:0008006" key="5">
    <source>
        <dbReference type="Google" id="ProtNLM"/>
    </source>
</evidence>
<dbReference type="Gene3D" id="1.25.40.10">
    <property type="entry name" value="Tetratricopeptide repeat domain"/>
    <property type="match status" value="5"/>
</dbReference>
<evidence type="ECO:0000313" key="4">
    <source>
        <dbReference type="Proteomes" id="UP001345219"/>
    </source>
</evidence>
<sequence>MCEFLLKPILRDGTSSPLRLLQMLPFNFLSSSTLSSFAKPSSVFVQPALSSKQSLSSSFSCFSSKKLSSASAVLNSNGSSNIVGSRKGVDGVSFDPQALSQDYGISAIWLQRCSCAKDVQKVHALVLKSMGNMDVDAYINNNLMTGYYKFGRLFDARKVFDGMHDRNVVSWTAMINGYIWFGLEDRALTLFLESLRRGVRGNCKTYVCVLNICSKGSDFELGRQIHASVIKNDLRNLIVDSALVHLYAKCGELESSLCLFDQMIDRDVVSWTTVISACAQHGQETQALLMFLEMLRDGLLPNEYTVCSILNVCGELKALRFGRQLHSLIVKKMVKYDVFVGTSLIDMYAKCGEIIDSRNFFARMRNRNTVTWTSLIAGYARKGLGEEAITLFREMKKKNIFANNMTIVSILLACGAVKNFHMGREIHGQIVRKFIQANIHIGSTLVWLYCKCGKYSFASNVLQKMPFRDVVSWTAMISGCADLDQGTQALELLKRMLEEGVEPNSFTYSSALKACAKLEASSIGKLIHSSTNKKPAMSNVFVGSALIHMYAKCGFVSEAIRVFNSMPERNLVTWRSMIFGYARNGHCQEALKLLYRMRAEGIEVDDHVLAVVLTECGGVQLDMEEPTPENCLEST</sequence>
<dbReference type="PANTHER" id="PTHR24015">
    <property type="entry name" value="OS07G0578800 PROTEIN-RELATED"/>
    <property type="match status" value="1"/>
</dbReference>
<feature type="repeat" description="PPR" evidence="2">
    <location>
        <begin position="167"/>
        <end position="201"/>
    </location>
</feature>
<dbReference type="GO" id="GO:0009451">
    <property type="term" value="P:RNA modification"/>
    <property type="evidence" value="ECO:0007669"/>
    <property type="project" value="InterPro"/>
</dbReference>
<evidence type="ECO:0000256" key="1">
    <source>
        <dbReference type="ARBA" id="ARBA00022737"/>
    </source>
</evidence>
<dbReference type="Pfam" id="PF13041">
    <property type="entry name" value="PPR_2"/>
    <property type="match status" value="3"/>
</dbReference>
<name>A0AAN7GG61_9MYRT</name>
<protein>
    <recommendedName>
        <fullName evidence="5">Pentatricopeptide repeat-containing protein</fullName>
    </recommendedName>
</protein>
<dbReference type="Proteomes" id="UP001345219">
    <property type="component" value="Chromosome 9"/>
</dbReference>
<dbReference type="InterPro" id="IPR011990">
    <property type="entry name" value="TPR-like_helical_dom_sf"/>
</dbReference>
<reference evidence="3 4" key="1">
    <citation type="journal article" date="2023" name="Hortic Res">
        <title>Pangenome of water caltrop reveals structural variations and asymmetric subgenome divergence after allopolyploidization.</title>
        <authorList>
            <person name="Zhang X."/>
            <person name="Chen Y."/>
            <person name="Wang L."/>
            <person name="Yuan Y."/>
            <person name="Fang M."/>
            <person name="Shi L."/>
            <person name="Lu R."/>
            <person name="Comes H.P."/>
            <person name="Ma Y."/>
            <person name="Chen Y."/>
            <person name="Huang G."/>
            <person name="Zhou Y."/>
            <person name="Zheng Z."/>
            <person name="Qiu Y."/>
        </authorList>
    </citation>
    <scope>NUCLEOTIDE SEQUENCE [LARGE SCALE GENOMIC DNA]</scope>
    <source>
        <tissue evidence="3">Roots</tissue>
    </source>
</reference>
<dbReference type="PROSITE" id="PS51375">
    <property type="entry name" value="PPR"/>
    <property type="match status" value="6"/>
</dbReference>